<name>A0A0B4SKV3_9CAUD</name>
<accession>A0A0B4SKV3</accession>
<dbReference type="KEGG" id="vg:26626792"/>
<dbReference type="RefSeq" id="YP_009199681.1">
    <property type="nucleotide sequence ID" value="NC_028812.1"/>
</dbReference>
<organism evidence="1 2">
    <name type="scientific">Proteus phage pPM_01</name>
    <dbReference type="NCBI Taxonomy" id="1567485"/>
    <lineage>
        <taxon>Viruses</taxon>
        <taxon>Duplodnaviria</taxon>
        <taxon>Heunggongvirae</taxon>
        <taxon>Uroviricota</taxon>
        <taxon>Caudoviricetes</taxon>
        <taxon>Casjensviridae</taxon>
        <taxon>Lavrentievavirus</taxon>
        <taxon>Lavrentievavirus pPM01</taxon>
    </lineage>
</organism>
<keyword evidence="2" id="KW-1185">Reference proteome</keyword>
<reference evidence="1 2" key="1">
    <citation type="submission" date="2014-10" db="EMBL/GenBank/DDBJ databases">
        <title>Characterization of phage pPM_01 specific to Proteus mirabilis.</title>
        <authorList>
            <person name="Wirjon I.A."/>
            <person name="Mat Arip Y."/>
        </authorList>
    </citation>
    <scope>NUCLEOTIDE SEQUENCE [LARGE SCALE GENOMIC DNA]</scope>
</reference>
<proteinExistence type="predicted"/>
<evidence type="ECO:0000313" key="2">
    <source>
        <dbReference type="Proteomes" id="UP000031807"/>
    </source>
</evidence>
<protein>
    <submittedName>
        <fullName evidence="1">Uncharacterized protein</fullName>
    </submittedName>
</protein>
<sequence>MSRFDTAYNTRYEIPVNTFLTKFLYRVSTSMLGHPKSFIAGKMFIAF</sequence>
<dbReference type="EMBL" id="KP063118">
    <property type="protein sequence ID" value="AJA41317.1"/>
    <property type="molecule type" value="Genomic_DNA"/>
</dbReference>
<dbReference type="Proteomes" id="UP000031807">
    <property type="component" value="Segment"/>
</dbReference>
<evidence type="ECO:0000313" key="1">
    <source>
        <dbReference type="EMBL" id="AJA41317.1"/>
    </source>
</evidence>
<gene>
    <name evidence="1" type="ORF">pPM01_0068</name>
</gene>
<dbReference type="GeneID" id="26626792"/>